<dbReference type="GO" id="GO:0008080">
    <property type="term" value="F:N-acetyltransferase activity"/>
    <property type="evidence" value="ECO:0007669"/>
    <property type="project" value="InterPro"/>
</dbReference>
<evidence type="ECO:0000313" key="5">
    <source>
        <dbReference type="EMBL" id="KZC04720.1"/>
    </source>
</evidence>
<dbReference type="InterPro" id="IPR000182">
    <property type="entry name" value="GNAT_dom"/>
</dbReference>
<accession>A0A154P0Q1</accession>
<evidence type="ECO:0000256" key="2">
    <source>
        <dbReference type="ARBA" id="ARBA00022679"/>
    </source>
</evidence>
<protein>
    <submittedName>
        <fullName evidence="5">N-acetyltransferase 9</fullName>
    </submittedName>
</protein>
<proteinExistence type="inferred from homology"/>
<evidence type="ECO:0000259" key="4">
    <source>
        <dbReference type="Pfam" id="PF13302"/>
    </source>
</evidence>
<gene>
    <name evidence="5" type="ORF">WN55_09519</name>
</gene>
<evidence type="ECO:0000313" key="6">
    <source>
        <dbReference type="Proteomes" id="UP000076502"/>
    </source>
</evidence>
<dbReference type="EMBL" id="KQ434783">
    <property type="protein sequence ID" value="KZC04720.1"/>
    <property type="molecule type" value="Genomic_DNA"/>
</dbReference>
<feature type="domain" description="N-acetyltransferase" evidence="4">
    <location>
        <begin position="14"/>
        <end position="162"/>
    </location>
</feature>
<dbReference type="PANTHER" id="PTHR13256:SF16">
    <property type="entry name" value="ALPHA_BETA-TUBULIN-N-ACETYLTRANSFERASE 9"/>
    <property type="match status" value="1"/>
</dbReference>
<dbReference type="Gene3D" id="3.40.630.30">
    <property type="match status" value="1"/>
</dbReference>
<dbReference type="Proteomes" id="UP000076502">
    <property type="component" value="Unassembled WGS sequence"/>
</dbReference>
<keyword evidence="2 5" id="KW-0808">Transferase</keyword>
<dbReference type="AlphaFoldDB" id="A0A154P0Q1"/>
<name>A0A154P0Q1_DUFNO</name>
<reference evidence="5 6" key="1">
    <citation type="submission" date="2015-07" db="EMBL/GenBank/DDBJ databases">
        <title>The genome of Dufourea novaeangliae.</title>
        <authorList>
            <person name="Pan H."/>
            <person name="Kapheim K."/>
        </authorList>
    </citation>
    <scope>NUCLEOTIDE SEQUENCE [LARGE SCALE GENOMIC DNA]</scope>
    <source>
        <strain evidence="5">0120121106</strain>
        <tissue evidence="5">Whole body</tissue>
    </source>
</reference>
<dbReference type="STRING" id="178035.A0A154P0Q1"/>
<dbReference type="InterPro" id="IPR016181">
    <property type="entry name" value="Acyl_CoA_acyltransferase"/>
</dbReference>
<evidence type="ECO:0000256" key="1">
    <source>
        <dbReference type="ARBA" id="ARBA00009342"/>
    </source>
</evidence>
<dbReference type="SUPFAM" id="SSF55729">
    <property type="entry name" value="Acyl-CoA N-acyltransferases (Nat)"/>
    <property type="match status" value="1"/>
</dbReference>
<evidence type="ECO:0000256" key="3">
    <source>
        <dbReference type="ARBA" id="ARBA00023315"/>
    </source>
</evidence>
<dbReference type="Pfam" id="PF13302">
    <property type="entry name" value="Acetyltransf_3"/>
    <property type="match status" value="1"/>
</dbReference>
<sequence>MKDNEATRIIGSNVILIPYKKKHVRRLVSYHEWMKSVELQYFTGSEALTLEEEFQMQQRWHQDQDKCTFIILEKSIFSTTSNEIEAMIGDTNLFFNNLDDPKSAEAEIMIADIAYRNKKRGWEAMILMLLYGIDTLKVTTYTAKIKFSNEKSIKMFKKLKFEEIEKSQVFEEYTLEKNVNQEWREWLYSEIMGVISYDVYKEEESCL</sequence>
<keyword evidence="3" id="KW-0012">Acyltransferase</keyword>
<dbReference type="InterPro" id="IPR039135">
    <property type="entry name" value="NAT9-like"/>
</dbReference>
<dbReference type="OrthoDB" id="5043642at2759"/>
<comment type="similarity">
    <text evidence="1">Belongs to the acetyltransferase family. GNAT subfamily.</text>
</comment>
<dbReference type="PANTHER" id="PTHR13256">
    <property type="entry name" value="N-ACETYLTRANSFERASE 9"/>
    <property type="match status" value="1"/>
</dbReference>
<keyword evidence="6" id="KW-1185">Reference proteome</keyword>
<organism evidence="5 6">
    <name type="scientific">Dufourea novaeangliae</name>
    <name type="common">Sweat bee</name>
    <dbReference type="NCBI Taxonomy" id="178035"/>
    <lineage>
        <taxon>Eukaryota</taxon>
        <taxon>Metazoa</taxon>
        <taxon>Ecdysozoa</taxon>
        <taxon>Arthropoda</taxon>
        <taxon>Hexapoda</taxon>
        <taxon>Insecta</taxon>
        <taxon>Pterygota</taxon>
        <taxon>Neoptera</taxon>
        <taxon>Endopterygota</taxon>
        <taxon>Hymenoptera</taxon>
        <taxon>Apocrita</taxon>
        <taxon>Aculeata</taxon>
        <taxon>Apoidea</taxon>
        <taxon>Anthophila</taxon>
        <taxon>Halictidae</taxon>
        <taxon>Rophitinae</taxon>
        <taxon>Dufourea</taxon>
    </lineage>
</organism>